<evidence type="ECO:0000313" key="1">
    <source>
        <dbReference type="EMBL" id="GHO88979.1"/>
    </source>
</evidence>
<evidence type="ECO:0000313" key="2">
    <source>
        <dbReference type="Proteomes" id="UP000635565"/>
    </source>
</evidence>
<gene>
    <name evidence="1" type="ORF">KSZ_69850</name>
</gene>
<accession>A0ABQ3VRS9</accession>
<keyword evidence="2" id="KW-1185">Reference proteome</keyword>
<name>A0ABQ3VRS9_9CHLR</name>
<sequence>MFIYHNPFVLRVTDKAANFWYKNHRKVRLMQPFKTIKRFHHMDTVVANKKFMRKLNNIA</sequence>
<reference evidence="1 2" key="1">
    <citation type="journal article" date="2021" name="Int. J. Syst. Evol. Microbiol.">
        <title>Reticulibacter mediterranei gen. nov., sp. nov., within the new family Reticulibacteraceae fam. nov., and Ktedonospora formicarum gen. nov., sp. nov., Ktedonobacter robiniae sp. nov., Dictyobacter formicarum sp. nov. and Dictyobacter arantiisoli sp. nov., belonging to the class Ktedonobacteria.</title>
        <authorList>
            <person name="Yabe S."/>
            <person name="Zheng Y."/>
            <person name="Wang C.M."/>
            <person name="Sakai Y."/>
            <person name="Abe K."/>
            <person name="Yokota A."/>
            <person name="Donadio S."/>
            <person name="Cavaletti L."/>
            <person name="Monciardini P."/>
        </authorList>
    </citation>
    <scope>NUCLEOTIDE SEQUENCE [LARGE SCALE GENOMIC DNA]</scope>
    <source>
        <strain evidence="1 2">SOSP1-9</strain>
    </source>
</reference>
<organism evidence="1 2">
    <name type="scientific">Dictyobacter formicarum</name>
    <dbReference type="NCBI Taxonomy" id="2778368"/>
    <lineage>
        <taxon>Bacteria</taxon>
        <taxon>Bacillati</taxon>
        <taxon>Chloroflexota</taxon>
        <taxon>Ktedonobacteria</taxon>
        <taxon>Ktedonobacterales</taxon>
        <taxon>Dictyobacteraceae</taxon>
        <taxon>Dictyobacter</taxon>
    </lineage>
</organism>
<dbReference type="EMBL" id="BNJJ01000030">
    <property type="protein sequence ID" value="GHO88979.1"/>
    <property type="molecule type" value="Genomic_DNA"/>
</dbReference>
<proteinExistence type="predicted"/>
<dbReference type="Proteomes" id="UP000635565">
    <property type="component" value="Unassembled WGS sequence"/>
</dbReference>
<comment type="caution">
    <text evidence="1">The sequence shown here is derived from an EMBL/GenBank/DDBJ whole genome shotgun (WGS) entry which is preliminary data.</text>
</comment>
<protein>
    <submittedName>
        <fullName evidence="1">Uncharacterized protein</fullName>
    </submittedName>
</protein>